<feature type="repeat" description="PPR" evidence="2">
    <location>
        <begin position="420"/>
        <end position="454"/>
    </location>
</feature>
<dbReference type="InterPro" id="IPR002885">
    <property type="entry name" value="PPR_rpt"/>
</dbReference>
<name>W1PQF5_AMBTC</name>
<dbReference type="FunFam" id="1.25.40.10:FF:000073">
    <property type="entry name" value="Pentatricopeptide repeat-containing protein chloroplastic"/>
    <property type="match status" value="1"/>
</dbReference>
<evidence type="ECO:0000313" key="4">
    <source>
        <dbReference type="Proteomes" id="UP000017836"/>
    </source>
</evidence>
<dbReference type="FunFam" id="1.25.40.10:FF:000090">
    <property type="entry name" value="Pentatricopeptide repeat-containing protein, chloroplastic"/>
    <property type="match status" value="1"/>
</dbReference>
<accession>W1PQF5</accession>
<reference evidence="4" key="1">
    <citation type="journal article" date="2013" name="Science">
        <title>The Amborella genome and the evolution of flowering plants.</title>
        <authorList>
            <consortium name="Amborella Genome Project"/>
        </authorList>
    </citation>
    <scope>NUCLEOTIDE SEQUENCE [LARGE SCALE GENOMIC DNA]</scope>
</reference>
<dbReference type="PANTHER" id="PTHR47926">
    <property type="entry name" value="PENTATRICOPEPTIDE REPEAT-CONTAINING PROTEIN"/>
    <property type="match status" value="1"/>
</dbReference>
<dbReference type="OMA" id="DTWNAII"/>
<dbReference type="Gene3D" id="1.25.40.10">
    <property type="entry name" value="Tetratricopeptide repeat domain"/>
    <property type="match status" value="5"/>
</dbReference>
<evidence type="ECO:0000313" key="3">
    <source>
        <dbReference type="EMBL" id="ERN10288.1"/>
    </source>
</evidence>
<dbReference type="PANTHER" id="PTHR47926:SF452">
    <property type="entry name" value="PENTATRICOPEPTIDE REPEAT-CONTAINING PROTEIN"/>
    <property type="match status" value="1"/>
</dbReference>
<dbReference type="NCBIfam" id="TIGR00756">
    <property type="entry name" value="PPR"/>
    <property type="match status" value="5"/>
</dbReference>
<protein>
    <recommendedName>
        <fullName evidence="5">Pentacotripeptide-repeat region of PRORP domain-containing protein</fullName>
    </recommendedName>
</protein>
<evidence type="ECO:0000256" key="1">
    <source>
        <dbReference type="ARBA" id="ARBA00022737"/>
    </source>
</evidence>
<dbReference type="OrthoDB" id="308440at2759"/>
<dbReference type="EMBL" id="KI392874">
    <property type="protein sequence ID" value="ERN10288.1"/>
    <property type="molecule type" value="Genomic_DNA"/>
</dbReference>
<dbReference type="GO" id="GO:0003729">
    <property type="term" value="F:mRNA binding"/>
    <property type="evidence" value="ECO:0007669"/>
    <property type="project" value="UniProtKB-ARBA"/>
</dbReference>
<dbReference type="SUPFAM" id="SSF48452">
    <property type="entry name" value="TPR-like"/>
    <property type="match status" value="1"/>
</dbReference>
<dbReference type="AlphaFoldDB" id="W1PQF5"/>
<proteinExistence type="predicted"/>
<dbReference type="Pfam" id="PF01535">
    <property type="entry name" value="PPR"/>
    <property type="match status" value="6"/>
</dbReference>
<feature type="repeat" description="PPR" evidence="2">
    <location>
        <begin position="287"/>
        <end position="321"/>
    </location>
</feature>
<feature type="repeat" description="PPR" evidence="2">
    <location>
        <begin position="217"/>
        <end position="251"/>
    </location>
</feature>
<dbReference type="eggNOG" id="KOG4197">
    <property type="taxonomic scope" value="Eukaryota"/>
</dbReference>
<dbReference type="KEGG" id="atr:18438463"/>
<dbReference type="PROSITE" id="PS51375">
    <property type="entry name" value="PPR"/>
    <property type="match status" value="6"/>
</dbReference>
<gene>
    <name evidence="3" type="ORF">AMTR_s00177p00030400</name>
</gene>
<organism evidence="3 4">
    <name type="scientific">Amborella trichopoda</name>
    <dbReference type="NCBI Taxonomy" id="13333"/>
    <lineage>
        <taxon>Eukaryota</taxon>
        <taxon>Viridiplantae</taxon>
        <taxon>Streptophyta</taxon>
        <taxon>Embryophyta</taxon>
        <taxon>Tracheophyta</taxon>
        <taxon>Spermatophyta</taxon>
        <taxon>Magnoliopsida</taxon>
        <taxon>Amborellales</taxon>
        <taxon>Amborellaceae</taxon>
        <taxon>Amborella</taxon>
    </lineage>
</organism>
<feature type="repeat" description="PPR" evidence="2">
    <location>
        <begin position="558"/>
        <end position="592"/>
    </location>
</feature>
<evidence type="ECO:0008006" key="5">
    <source>
        <dbReference type="Google" id="ProtNLM"/>
    </source>
</evidence>
<dbReference type="InterPro" id="IPR046848">
    <property type="entry name" value="E_motif"/>
</dbReference>
<dbReference type="Pfam" id="PF13812">
    <property type="entry name" value="PPR_3"/>
    <property type="match status" value="1"/>
</dbReference>
<dbReference type="GO" id="GO:0009451">
    <property type="term" value="P:RNA modification"/>
    <property type="evidence" value="ECO:0000318"/>
    <property type="project" value="GO_Central"/>
</dbReference>
<sequence length="600" mass="66458">MVFDEMSERDLVAYTAIITGYAEATMTDDSYNSFRILGLMQNEGFSPNRVTLVSLIRAATKIGALFEVKSIHCFALRRGVGHGDEIFETSLIDGYVKCGALEITGAIFSGVGKRNVGSWNVIISGYVQYGNPLRALNFFHFMMIERNLKPDLISLANALLGCADLMCLSLGASIHGYIIRREIDLDLIAATALIEMYGKCRKIEKAKEVFDTVKFKDVVSCNVMIGAYLHSGLTEQAFGVLSLVRETGMRFNTATMLNLLSACANLTDIQRGRQLHGCVVKYGFGSDLEVCNQMVDMYAKCGCLDLARKFLDGMREKDLVSWVSMMMGYVNFGHADKAIAVFQMMQLLRGEKPDSVTIIALLQALSQLGSSRKVKEVHGCVYKLGLERESSIINSLVFTYAKCGKLEASEALFKNMEESDLASWNSMIGAYKSHGNCLKALELLNMMRERRIRPDEVTFTSILSACSHVGLVEEGWKIFYSMIDEYSMTPCEEHYGCMVDLLGRAGHLEEAYSFIRSVPLLQKSTSTLGALLGACRIHGNVKMGEVVASQLLSLEPENSGTYTLLSNIYADAGQWRSAERLRTSARERGLKKIPGYSLTN</sequence>
<dbReference type="GO" id="GO:0003723">
    <property type="term" value="F:RNA binding"/>
    <property type="evidence" value="ECO:0000318"/>
    <property type="project" value="GO_Central"/>
</dbReference>
<dbReference type="Gramene" id="ERN10288">
    <property type="protein sequence ID" value="ERN10288"/>
    <property type="gene ID" value="AMTR_s00177p00030400"/>
</dbReference>
<dbReference type="InterPro" id="IPR011990">
    <property type="entry name" value="TPR-like_helical_dom_sf"/>
</dbReference>
<dbReference type="HOGENOM" id="CLU_002706_0_1_1"/>
<feature type="repeat" description="PPR" evidence="2">
    <location>
        <begin position="115"/>
        <end position="150"/>
    </location>
</feature>
<keyword evidence="4" id="KW-1185">Reference proteome</keyword>
<dbReference type="Pfam" id="PF20431">
    <property type="entry name" value="E_motif"/>
    <property type="match status" value="1"/>
</dbReference>
<dbReference type="InterPro" id="IPR046960">
    <property type="entry name" value="PPR_At4g14850-like_plant"/>
</dbReference>
<keyword evidence="1" id="KW-0677">Repeat</keyword>
<feature type="repeat" description="PPR" evidence="2">
    <location>
        <begin position="455"/>
        <end position="490"/>
    </location>
</feature>
<evidence type="ECO:0000256" key="2">
    <source>
        <dbReference type="PROSITE-ProRule" id="PRU00708"/>
    </source>
</evidence>
<dbReference type="Pfam" id="PF13041">
    <property type="entry name" value="PPR_2"/>
    <property type="match status" value="1"/>
</dbReference>
<dbReference type="FunFam" id="1.25.40.10:FF:000343">
    <property type="entry name" value="Pentatricopeptide repeat-containing protein At3g58590"/>
    <property type="match status" value="1"/>
</dbReference>
<dbReference type="Proteomes" id="UP000017836">
    <property type="component" value="Unassembled WGS sequence"/>
</dbReference>